<accession>A0A8X7Y3K8</accession>
<dbReference type="InterPro" id="IPR004158">
    <property type="entry name" value="DUF247_pln"/>
</dbReference>
<sequence>MIVSKPDSTVNNDARFASSKNYECLIQIMNGGTKETTHDDNQRKAFPTVPPTLRSIQQNSDCYDPSVVSIGPYHHRKTKVLEEMETFKETYARDFVKDSKKPFDEIYKEVDAVVSIAKKDYSEDATRNFNDEQLSVMMFLDGCFIVQFLFCLYMKPANLKMSSHDAALVTKDLFLLENQLPFEVLTKLMSFRNLDHKAWKKILTDFCDQVRAFPAGTELKEKMTKIFRGLQKSLTIRNPQGMARDQPAAAAHLLELLHKQFCSGTIVSENSEKSSCKNNSQMNWYRYYPAEELRNIGIHFKPSKTDLFTDVQFKRRWLITRSLYIPPLRIDSSTKSLLLNLVAYEACHNKSRVTSYVCFMDSLIDTPRDVQVLRSKGILLNTLGSDEQAAELFNQIASHLIPYPYAYFQVKSSIEKEHRKVIRKWVAMWLRVYFNSPWTFIAFVAATFTIILTAIQTYIALFPLKDR</sequence>
<evidence type="ECO:0000256" key="1">
    <source>
        <dbReference type="SAM" id="Phobius"/>
    </source>
</evidence>
<dbReference type="EMBL" id="JAAWWB010000032">
    <property type="protein sequence ID" value="KAG6743741.1"/>
    <property type="molecule type" value="Genomic_DNA"/>
</dbReference>
<feature type="transmembrane region" description="Helical" evidence="1">
    <location>
        <begin position="438"/>
        <end position="461"/>
    </location>
</feature>
<dbReference type="AlphaFoldDB" id="A0A8X7Y3K8"/>
<dbReference type="OrthoDB" id="843276at2759"/>
<evidence type="ECO:0000313" key="3">
    <source>
        <dbReference type="Proteomes" id="UP000886885"/>
    </source>
</evidence>
<dbReference type="Proteomes" id="UP000886885">
    <property type="component" value="Chromosome 16D"/>
</dbReference>
<keyword evidence="3" id="KW-1185">Reference proteome</keyword>
<keyword evidence="1" id="KW-1133">Transmembrane helix</keyword>
<reference evidence="2" key="1">
    <citation type="journal article" date="2020" name="bioRxiv">
        <title>Hybrid origin of Populus tomentosa Carr. identified through genome sequencing and phylogenomic analysis.</title>
        <authorList>
            <person name="An X."/>
            <person name="Gao K."/>
            <person name="Chen Z."/>
            <person name="Li J."/>
            <person name="Yang X."/>
            <person name="Yang X."/>
            <person name="Zhou J."/>
            <person name="Guo T."/>
            <person name="Zhao T."/>
            <person name="Huang S."/>
            <person name="Miao D."/>
            <person name="Khan W.U."/>
            <person name="Rao P."/>
            <person name="Ye M."/>
            <person name="Lei B."/>
            <person name="Liao W."/>
            <person name="Wang J."/>
            <person name="Ji L."/>
            <person name="Li Y."/>
            <person name="Guo B."/>
            <person name="Mustafa N.S."/>
            <person name="Li S."/>
            <person name="Yun Q."/>
            <person name="Keller S.R."/>
            <person name="Mao J."/>
            <person name="Zhang R."/>
            <person name="Strauss S.H."/>
        </authorList>
    </citation>
    <scope>NUCLEOTIDE SEQUENCE</scope>
    <source>
        <strain evidence="2">GM15</strain>
        <tissue evidence="2">Leaf</tissue>
    </source>
</reference>
<dbReference type="Pfam" id="PF03140">
    <property type="entry name" value="DUF247"/>
    <property type="match status" value="1"/>
</dbReference>
<keyword evidence="1" id="KW-0472">Membrane</keyword>
<keyword evidence="1" id="KW-0812">Transmembrane</keyword>
<organism evidence="2 3">
    <name type="scientific">Populus tomentosa</name>
    <name type="common">Chinese white poplar</name>
    <dbReference type="NCBI Taxonomy" id="118781"/>
    <lineage>
        <taxon>Eukaryota</taxon>
        <taxon>Viridiplantae</taxon>
        <taxon>Streptophyta</taxon>
        <taxon>Embryophyta</taxon>
        <taxon>Tracheophyta</taxon>
        <taxon>Spermatophyta</taxon>
        <taxon>Magnoliopsida</taxon>
        <taxon>eudicotyledons</taxon>
        <taxon>Gunneridae</taxon>
        <taxon>Pentapetalae</taxon>
        <taxon>rosids</taxon>
        <taxon>fabids</taxon>
        <taxon>Malpighiales</taxon>
        <taxon>Salicaceae</taxon>
        <taxon>Saliceae</taxon>
        <taxon>Populus</taxon>
    </lineage>
</organism>
<proteinExistence type="predicted"/>
<dbReference type="PANTHER" id="PTHR31170">
    <property type="entry name" value="BNAC04G53230D PROTEIN"/>
    <property type="match status" value="1"/>
</dbReference>
<gene>
    <name evidence="2" type="ORF">POTOM_052442</name>
</gene>
<name>A0A8X7Y3K8_POPTO</name>
<evidence type="ECO:0000313" key="2">
    <source>
        <dbReference type="EMBL" id="KAG6743741.1"/>
    </source>
</evidence>
<protein>
    <submittedName>
        <fullName evidence="2">Uncharacterized protein</fullName>
    </submittedName>
</protein>
<dbReference type="PANTHER" id="PTHR31170:SF25">
    <property type="entry name" value="BNAA09G04570D PROTEIN"/>
    <property type="match status" value="1"/>
</dbReference>
<comment type="caution">
    <text evidence="2">The sequence shown here is derived from an EMBL/GenBank/DDBJ whole genome shotgun (WGS) entry which is preliminary data.</text>
</comment>